<evidence type="ECO:0000256" key="1">
    <source>
        <dbReference type="ARBA" id="ARBA00007913"/>
    </source>
</evidence>
<accession>A0A6N4XEH2</accession>
<evidence type="ECO:0000256" key="2">
    <source>
        <dbReference type="ARBA" id="ARBA00022741"/>
    </source>
</evidence>
<keyword evidence="6" id="KW-0175">Coiled coil</keyword>
<gene>
    <name evidence="9" type="primary">recD_2</name>
    <name evidence="9" type="ORF">CHRY9293_03415</name>
</gene>
<dbReference type="GO" id="GO:0008854">
    <property type="term" value="F:exodeoxyribonuclease V activity"/>
    <property type="evidence" value="ECO:0007669"/>
    <property type="project" value="UniProtKB-EC"/>
</dbReference>
<dbReference type="InterPro" id="IPR050534">
    <property type="entry name" value="Coronavir_polyprotein_1ab"/>
</dbReference>
<evidence type="ECO:0000256" key="6">
    <source>
        <dbReference type="SAM" id="Coils"/>
    </source>
</evidence>
<dbReference type="EMBL" id="CACVBR010000049">
    <property type="protein sequence ID" value="CAA7197360.1"/>
    <property type="molecule type" value="Genomic_DNA"/>
</dbReference>
<feature type="coiled-coil region" evidence="6">
    <location>
        <begin position="572"/>
        <end position="634"/>
    </location>
</feature>
<dbReference type="GO" id="GO:0005524">
    <property type="term" value="F:ATP binding"/>
    <property type="evidence" value="ECO:0007669"/>
    <property type="project" value="UniProtKB-KW"/>
</dbReference>
<dbReference type="InterPro" id="IPR027417">
    <property type="entry name" value="P-loop_NTPase"/>
</dbReference>
<keyword evidence="10" id="KW-1185">Reference proteome</keyword>
<dbReference type="PANTHER" id="PTHR43788">
    <property type="entry name" value="DNA2/NAM7 HELICASE FAMILY MEMBER"/>
    <property type="match status" value="1"/>
</dbReference>
<evidence type="ECO:0000256" key="3">
    <source>
        <dbReference type="ARBA" id="ARBA00022801"/>
    </source>
</evidence>
<keyword evidence="4" id="KW-0347">Helicase</keyword>
<keyword evidence="3 9" id="KW-0378">Hydrolase</keyword>
<dbReference type="Pfam" id="PF13087">
    <property type="entry name" value="AAA_12"/>
    <property type="match status" value="1"/>
</dbReference>
<dbReference type="Pfam" id="PF13086">
    <property type="entry name" value="AAA_11"/>
    <property type="match status" value="1"/>
</dbReference>
<dbReference type="RefSeq" id="WP_162034032.1">
    <property type="nucleotide sequence ID" value="NZ_CACVBR010000049.1"/>
</dbReference>
<proteinExistence type="inferred from homology"/>
<evidence type="ECO:0000256" key="4">
    <source>
        <dbReference type="ARBA" id="ARBA00022806"/>
    </source>
</evidence>
<evidence type="ECO:0000313" key="9">
    <source>
        <dbReference type="EMBL" id="CAA7197360.1"/>
    </source>
</evidence>
<protein>
    <submittedName>
        <fullName evidence="9">RecBCD enzyme subunit RecD</fullName>
        <ecNumber evidence="9">3.1.11.5</ecNumber>
    </submittedName>
</protein>
<dbReference type="PANTHER" id="PTHR43788:SF8">
    <property type="entry name" value="DNA-BINDING PROTEIN SMUBP-2"/>
    <property type="match status" value="1"/>
</dbReference>
<organism evidence="9 10">
    <name type="scientific">Chryseobacterium potabilaquae</name>
    <dbReference type="NCBI Taxonomy" id="2675057"/>
    <lineage>
        <taxon>Bacteria</taxon>
        <taxon>Pseudomonadati</taxon>
        <taxon>Bacteroidota</taxon>
        <taxon>Flavobacteriia</taxon>
        <taxon>Flavobacteriales</taxon>
        <taxon>Weeksellaceae</taxon>
        <taxon>Chryseobacterium group</taxon>
        <taxon>Chryseobacterium</taxon>
    </lineage>
</organism>
<reference evidence="9 10" key="1">
    <citation type="submission" date="2020-01" db="EMBL/GenBank/DDBJ databases">
        <authorList>
            <person name="Rodrigo-Torres L."/>
            <person name="Arahal R. D."/>
            <person name="Lucena T."/>
        </authorList>
    </citation>
    <scope>NUCLEOTIDE SEQUENCE [LARGE SCALE GENOMIC DNA]</scope>
    <source>
        <strain evidence="9 10">CECT 9293</strain>
    </source>
</reference>
<dbReference type="Gene3D" id="3.40.50.300">
    <property type="entry name" value="P-loop containing nucleotide triphosphate hydrolases"/>
    <property type="match status" value="2"/>
</dbReference>
<name>A0A6N4XEH2_9FLAO</name>
<evidence type="ECO:0000259" key="7">
    <source>
        <dbReference type="Pfam" id="PF13086"/>
    </source>
</evidence>
<keyword evidence="2" id="KW-0547">Nucleotide-binding</keyword>
<keyword evidence="5" id="KW-0067">ATP-binding</keyword>
<dbReference type="EC" id="3.1.11.5" evidence="9"/>
<dbReference type="Proteomes" id="UP000445144">
    <property type="component" value="Unassembled WGS sequence"/>
</dbReference>
<evidence type="ECO:0000256" key="5">
    <source>
        <dbReference type="ARBA" id="ARBA00022840"/>
    </source>
</evidence>
<evidence type="ECO:0000313" key="10">
    <source>
        <dbReference type="Proteomes" id="UP000445144"/>
    </source>
</evidence>
<sequence>MSTSEQHVLNFWRNVEVFNLPQFNKGSYPLIENSPLPWLQRLRPAKKNYVWQYTLFFGKLEQKTIIEKIDTLLEVKEAQADWERKVTGHTCLAAMLLDEEGRPDERSYVLASYIVGMQVLAQNKNCEEVSSLLNTVQGDFELRYNIPPVAENTTEEDEKPARKGKRVTWELLHQELNYLQEQIKAWNEKPVEIFFLAKEVHKKSKPEVNFLNSFYLDDLNYLCALPPKNYNTSLQEYLNLKVNESQRKDFLFDRKHFFNAINPKNIPAGKWPSSPSYSLYTAQAAAVNNLFASFEEADGIKGINGPPGTGKTTLLLDVVAEVVVKRAMQIMKLGCGNLFYKKYEKIEKDEGFAGYFRLHESLINQYNIVVASNNNAAVENITKELPYVKKIDSKAFPHAAYFTEQAQYLTETPNWGILSAALGNAENRKNFRDAFWISDAKKHFIGFQDLLHNVYRDKENNQGKIHRTNFEATKEKLKAHLGEFDAFREKATKFHDALAHYQKEIEEKIKLEQEVTSLDAHKKVLSKKDATLGQQITERETAIQHLQINLQLLQNTKPAWFFFQKLFKTSSYQQWKMKVEQYLNQYDQLQSECEALRIEHKECEAALSTTQTKLQQISEQLDALKHSINLYLNKREELHTLYGIAYKDLVDADFVSLPMSEMHKRMPYHSARIAQLRSEIFLLSIELHQHAIMANAKYIRNNLSLFFEMLSGYTSVQENIVSNLWSSFFLCVPVVSTTLASVSRLLPNKEKDQIGWLMIDEAGQATPQSAAGIIYRSKRCIIVGDPLQVEPVVTIPKNLVYKLMQQEKVDEIWSPVHTSVQQLADRISVNGTYMPLTNSDEQIWTGFPLRTHRRCDNPMFDIANKIAYNGQMVKDTQDETDNTFIGDSTWFHVEDTNLVNKHTLKGEIELLKIKIQELKGKKYQDEIFIISPFSLVAGFCEWEFKNDSKISCGTIHKFQGKEADVVFLVLGSDPKSPGARNWASEKPNMLNVALTRAKKRIYVIGNKNLWGQCDFYKDMYNAL</sequence>
<feature type="domain" description="DNA2/NAM7 helicase-like C-terminal" evidence="8">
    <location>
        <begin position="849"/>
        <end position="1007"/>
    </location>
</feature>
<feature type="domain" description="DNA2/NAM7 helicase helicase" evidence="7">
    <location>
        <begin position="589"/>
        <end position="793"/>
    </location>
</feature>
<dbReference type="InterPro" id="IPR041679">
    <property type="entry name" value="DNA2/NAM7-like_C"/>
</dbReference>
<dbReference type="GO" id="GO:0003678">
    <property type="term" value="F:DNA helicase activity"/>
    <property type="evidence" value="ECO:0007669"/>
    <property type="project" value="UniProtKB-ARBA"/>
</dbReference>
<dbReference type="InterPro" id="IPR041677">
    <property type="entry name" value="DNA2/NAM7_AAA_11"/>
</dbReference>
<dbReference type="AlphaFoldDB" id="A0A6N4XEH2"/>
<evidence type="ECO:0000259" key="8">
    <source>
        <dbReference type="Pfam" id="PF13087"/>
    </source>
</evidence>
<dbReference type="SUPFAM" id="SSF52540">
    <property type="entry name" value="P-loop containing nucleoside triphosphate hydrolases"/>
    <property type="match status" value="1"/>
</dbReference>
<comment type="similarity">
    <text evidence="1">Belongs to the DNA2/NAM7 helicase family.</text>
</comment>